<feature type="transmembrane region" description="Helical" evidence="9">
    <location>
        <begin position="350"/>
        <end position="370"/>
    </location>
</feature>
<keyword evidence="3 10" id="KW-0808">Transferase</keyword>
<dbReference type="InterPro" id="IPR029044">
    <property type="entry name" value="Nucleotide-diphossugar_trans"/>
</dbReference>
<dbReference type="RefSeq" id="WP_146982764.1">
    <property type="nucleotide sequence ID" value="NZ_VOSM01000011.1"/>
</dbReference>
<feature type="transmembrane region" description="Helical" evidence="9">
    <location>
        <begin position="12"/>
        <end position="30"/>
    </location>
</feature>
<dbReference type="PANTHER" id="PTHR32044:SF80">
    <property type="entry name" value="XYLOGLUCAN GLYCOSYLTRANSFERASE 2-RELATED"/>
    <property type="match status" value="1"/>
</dbReference>
<evidence type="ECO:0000256" key="4">
    <source>
        <dbReference type="ARBA" id="ARBA00022692"/>
    </source>
</evidence>
<evidence type="ECO:0000313" key="11">
    <source>
        <dbReference type="Proteomes" id="UP000321412"/>
    </source>
</evidence>
<protein>
    <submittedName>
        <fullName evidence="10">Glycosyltransferase</fullName>
    </submittedName>
</protein>
<reference evidence="10 11" key="1">
    <citation type="submission" date="2019-08" db="EMBL/GenBank/DDBJ databases">
        <title>Bradymonadales sp. TMQ4.</title>
        <authorList>
            <person name="Liang Q."/>
        </authorList>
    </citation>
    <scope>NUCLEOTIDE SEQUENCE [LARGE SCALE GENOMIC DNA]</scope>
    <source>
        <strain evidence="10 11">TMQ4</strain>
    </source>
</reference>
<feature type="transmembrane region" description="Helical" evidence="9">
    <location>
        <begin position="319"/>
        <end position="338"/>
    </location>
</feature>
<evidence type="ECO:0000313" key="10">
    <source>
        <dbReference type="EMBL" id="TXD34960.1"/>
    </source>
</evidence>
<evidence type="ECO:0000256" key="7">
    <source>
        <dbReference type="ARBA" id="ARBA00023136"/>
    </source>
</evidence>
<organism evidence="10 11">
    <name type="scientific">Lujinxingia vulgaris</name>
    <dbReference type="NCBI Taxonomy" id="2600176"/>
    <lineage>
        <taxon>Bacteria</taxon>
        <taxon>Deltaproteobacteria</taxon>
        <taxon>Bradymonadales</taxon>
        <taxon>Lujinxingiaceae</taxon>
        <taxon>Lujinxingia</taxon>
    </lineage>
</organism>
<sequence length="502" mass="57519">MSHLQDYNLWELTVLAIYFAVLLLLSFYGSHRYVIVRLYRKHASGPDPEPARRFAPEELPVVTVQLPSFNERYVIERLIDATCQLDYPADRLEIQVLDDSTDDTTELARARVAHWQAKGVDIKLLHRKDREGYKAGALEAGLKSARGEFVAVFDADFIPQPEFLRQTIDHFTEPDIGMVQARWDYLNRDYSLLTRAQAVLLDGHFVLEHTARNRSGRFFNFNGTAGIWRRQTIEDAGGWEHHTLTEDLDLSYRAQLAGWRFRFLRDVTVASELPVEMNAFKSQQHRWSKGALQTAFKVLPRVLRSDLPRTIKLEAVHHLTGNLAYFLMVILALIMPLATLVRVQQGWHEVLLFDLPIFLSATFSVCYFYWVCQREVGRSRLEIIRMMPAVLGLGIGVSLNNAKGVVEVLLGHKTPFVRTPKYAIERRGESWAKRIYRGGLNAMPALEFALGAWFTYAIYVVLVDPAHPFGSLPFLMLFQFGFFYVAFLSVTQTLGGRSEPHR</sequence>
<evidence type="ECO:0000256" key="9">
    <source>
        <dbReference type="SAM" id="Phobius"/>
    </source>
</evidence>
<evidence type="ECO:0000256" key="3">
    <source>
        <dbReference type="ARBA" id="ARBA00022679"/>
    </source>
</evidence>
<dbReference type="GO" id="GO:0071555">
    <property type="term" value="P:cell wall organization"/>
    <property type="evidence" value="ECO:0007669"/>
    <property type="project" value="UniProtKB-KW"/>
</dbReference>
<keyword evidence="6" id="KW-0333">Golgi apparatus</keyword>
<evidence type="ECO:0000256" key="1">
    <source>
        <dbReference type="ARBA" id="ARBA00004653"/>
    </source>
</evidence>
<keyword evidence="11" id="KW-1185">Reference proteome</keyword>
<keyword evidence="5 9" id="KW-1133">Transmembrane helix</keyword>
<dbReference type="Gene3D" id="3.90.550.10">
    <property type="entry name" value="Spore Coat Polysaccharide Biosynthesis Protein SpsA, Chain A"/>
    <property type="match status" value="1"/>
</dbReference>
<dbReference type="Proteomes" id="UP000321412">
    <property type="component" value="Unassembled WGS sequence"/>
</dbReference>
<keyword evidence="8" id="KW-0961">Cell wall biogenesis/degradation</keyword>
<evidence type="ECO:0000256" key="2">
    <source>
        <dbReference type="ARBA" id="ARBA00022676"/>
    </source>
</evidence>
<dbReference type="PANTHER" id="PTHR32044">
    <property type="entry name" value="GLUCOMANNAN 4-BETA-MANNOSYLTRANSFERASE 9"/>
    <property type="match status" value="1"/>
</dbReference>
<dbReference type="Pfam" id="PF13641">
    <property type="entry name" value="Glyco_tranf_2_3"/>
    <property type="match status" value="1"/>
</dbReference>
<evidence type="ECO:0000256" key="6">
    <source>
        <dbReference type="ARBA" id="ARBA00023034"/>
    </source>
</evidence>
<accession>A0A5C6WZQ1</accession>
<dbReference type="FunFam" id="3.90.550.10:FF:000057">
    <property type="entry name" value="Glycosyltransferase-like protein, family 2"/>
    <property type="match status" value="1"/>
</dbReference>
<dbReference type="EMBL" id="VOSM01000011">
    <property type="protein sequence ID" value="TXD34960.1"/>
    <property type="molecule type" value="Genomic_DNA"/>
</dbReference>
<dbReference type="AlphaFoldDB" id="A0A5C6WZQ1"/>
<feature type="transmembrane region" description="Helical" evidence="9">
    <location>
        <begin position="474"/>
        <end position="495"/>
    </location>
</feature>
<evidence type="ECO:0000256" key="5">
    <source>
        <dbReference type="ARBA" id="ARBA00022989"/>
    </source>
</evidence>
<evidence type="ECO:0000256" key="8">
    <source>
        <dbReference type="ARBA" id="ARBA00023316"/>
    </source>
</evidence>
<feature type="transmembrane region" description="Helical" evidence="9">
    <location>
        <begin position="442"/>
        <end position="462"/>
    </location>
</feature>
<dbReference type="OrthoDB" id="9806824at2"/>
<proteinExistence type="predicted"/>
<dbReference type="GO" id="GO:0016757">
    <property type="term" value="F:glycosyltransferase activity"/>
    <property type="evidence" value="ECO:0007669"/>
    <property type="project" value="UniProtKB-KW"/>
</dbReference>
<comment type="caution">
    <text evidence="10">The sequence shown here is derived from an EMBL/GenBank/DDBJ whole genome shotgun (WGS) entry which is preliminary data.</text>
</comment>
<keyword evidence="2" id="KW-0328">Glycosyltransferase</keyword>
<keyword evidence="4 9" id="KW-0812">Transmembrane</keyword>
<name>A0A5C6WZQ1_9DELT</name>
<dbReference type="CDD" id="cd06437">
    <property type="entry name" value="CESA_CaSu_A2"/>
    <property type="match status" value="1"/>
</dbReference>
<gene>
    <name evidence="10" type="ORF">FRC98_17720</name>
</gene>
<keyword evidence="7 9" id="KW-0472">Membrane</keyword>
<comment type="subcellular location">
    <subcellularLocation>
        <location evidence="1">Golgi apparatus membrane</location>
        <topology evidence="1">Multi-pass membrane protein</topology>
    </subcellularLocation>
</comment>
<dbReference type="SUPFAM" id="SSF53448">
    <property type="entry name" value="Nucleotide-diphospho-sugar transferases"/>
    <property type="match status" value="1"/>
</dbReference>